<proteinExistence type="predicted"/>
<protein>
    <submittedName>
        <fullName evidence="2">Uncharacterized protein</fullName>
    </submittedName>
</protein>
<evidence type="ECO:0000256" key="1">
    <source>
        <dbReference type="SAM" id="MobiDB-lite"/>
    </source>
</evidence>
<gene>
    <name evidence="2" type="ORF">SLEP1_g47891</name>
</gene>
<dbReference type="AlphaFoldDB" id="A0AAV5LTS0"/>
<comment type="caution">
    <text evidence="2">The sequence shown here is derived from an EMBL/GenBank/DDBJ whole genome shotgun (WGS) entry which is preliminary data.</text>
</comment>
<evidence type="ECO:0000313" key="3">
    <source>
        <dbReference type="Proteomes" id="UP001054252"/>
    </source>
</evidence>
<keyword evidence="3" id="KW-1185">Reference proteome</keyword>
<feature type="compositionally biased region" description="Low complexity" evidence="1">
    <location>
        <begin position="8"/>
        <end position="26"/>
    </location>
</feature>
<feature type="region of interest" description="Disordered" evidence="1">
    <location>
        <begin position="1"/>
        <end position="28"/>
    </location>
</feature>
<accession>A0AAV5LTS0</accession>
<reference evidence="2 3" key="1">
    <citation type="journal article" date="2021" name="Commun. Biol.">
        <title>The genome of Shorea leprosula (Dipterocarpaceae) highlights the ecological relevance of drought in aseasonal tropical rainforests.</title>
        <authorList>
            <person name="Ng K.K.S."/>
            <person name="Kobayashi M.J."/>
            <person name="Fawcett J.A."/>
            <person name="Hatakeyama M."/>
            <person name="Paape T."/>
            <person name="Ng C.H."/>
            <person name="Ang C.C."/>
            <person name="Tnah L.H."/>
            <person name="Lee C.T."/>
            <person name="Nishiyama T."/>
            <person name="Sese J."/>
            <person name="O'Brien M.J."/>
            <person name="Copetti D."/>
            <person name="Mohd Noor M.I."/>
            <person name="Ong R.C."/>
            <person name="Putra M."/>
            <person name="Sireger I.Z."/>
            <person name="Indrioko S."/>
            <person name="Kosugi Y."/>
            <person name="Izuno A."/>
            <person name="Isagi Y."/>
            <person name="Lee S.L."/>
            <person name="Shimizu K.K."/>
        </authorList>
    </citation>
    <scope>NUCLEOTIDE SEQUENCE [LARGE SCALE GENOMIC DNA]</scope>
    <source>
        <strain evidence="2">214</strain>
    </source>
</reference>
<dbReference type="Proteomes" id="UP001054252">
    <property type="component" value="Unassembled WGS sequence"/>
</dbReference>
<evidence type="ECO:0000313" key="2">
    <source>
        <dbReference type="EMBL" id="GKV40224.1"/>
    </source>
</evidence>
<organism evidence="2 3">
    <name type="scientific">Rubroshorea leprosula</name>
    <dbReference type="NCBI Taxonomy" id="152421"/>
    <lineage>
        <taxon>Eukaryota</taxon>
        <taxon>Viridiplantae</taxon>
        <taxon>Streptophyta</taxon>
        <taxon>Embryophyta</taxon>
        <taxon>Tracheophyta</taxon>
        <taxon>Spermatophyta</taxon>
        <taxon>Magnoliopsida</taxon>
        <taxon>eudicotyledons</taxon>
        <taxon>Gunneridae</taxon>
        <taxon>Pentapetalae</taxon>
        <taxon>rosids</taxon>
        <taxon>malvids</taxon>
        <taxon>Malvales</taxon>
        <taxon>Dipterocarpaceae</taxon>
        <taxon>Rubroshorea</taxon>
    </lineage>
</organism>
<sequence length="48" mass="4911">MHRAIVAPSHACNLSSASSQSPASSPSCPPAITGLALHPIAHLWPLRA</sequence>
<name>A0AAV5LTS0_9ROSI</name>
<dbReference type="EMBL" id="BPVZ01000140">
    <property type="protein sequence ID" value="GKV40224.1"/>
    <property type="molecule type" value="Genomic_DNA"/>
</dbReference>